<dbReference type="EMBL" id="JACEIK010002672">
    <property type="protein sequence ID" value="MCD9638325.1"/>
    <property type="molecule type" value="Genomic_DNA"/>
</dbReference>
<keyword evidence="2" id="KW-1185">Reference proteome</keyword>
<comment type="caution">
    <text evidence="1">The sequence shown here is derived from an EMBL/GenBank/DDBJ whole genome shotgun (WGS) entry which is preliminary data.</text>
</comment>
<sequence>MPMPKAVKDRDKGMSYCPQSAAKGVSGHNIGKLSCVIKCKYSEASQQRGVVLPARCDQGPVRIMLFKNDTDVSRLKVCFIYTLLTYMPINMCKLMMIEMPKVRDKGKGNLLYPSTLTQLLQASYVSNDYGVDVELPPLEKAFDIMVVIEL</sequence>
<proteinExistence type="predicted"/>
<reference evidence="1 2" key="1">
    <citation type="journal article" date="2021" name="BMC Genomics">
        <title>Datura genome reveals duplications of psychoactive alkaloid biosynthetic genes and high mutation rate following tissue culture.</title>
        <authorList>
            <person name="Rajewski A."/>
            <person name="Carter-House D."/>
            <person name="Stajich J."/>
            <person name="Litt A."/>
        </authorList>
    </citation>
    <scope>NUCLEOTIDE SEQUENCE [LARGE SCALE GENOMIC DNA]</scope>
    <source>
        <strain evidence="1">AR-01</strain>
    </source>
</reference>
<accession>A0ABS8UWX5</accession>
<gene>
    <name evidence="1" type="ORF">HAX54_022214</name>
</gene>
<organism evidence="1 2">
    <name type="scientific">Datura stramonium</name>
    <name type="common">Jimsonweed</name>
    <name type="synonym">Common thornapple</name>
    <dbReference type="NCBI Taxonomy" id="4076"/>
    <lineage>
        <taxon>Eukaryota</taxon>
        <taxon>Viridiplantae</taxon>
        <taxon>Streptophyta</taxon>
        <taxon>Embryophyta</taxon>
        <taxon>Tracheophyta</taxon>
        <taxon>Spermatophyta</taxon>
        <taxon>Magnoliopsida</taxon>
        <taxon>eudicotyledons</taxon>
        <taxon>Gunneridae</taxon>
        <taxon>Pentapetalae</taxon>
        <taxon>asterids</taxon>
        <taxon>lamiids</taxon>
        <taxon>Solanales</taxon>
        <taxon>Solanaceae</taxon>
        <taxon>Solanoideae</taxon>
        <taxon>Datureae</taxon>
        <taxon>Datura</taxon>
    </lineage>
</organism>
<evidence type="ECO:0000313" key="2">
    <source>
        <dbReference type="Proteomes" id="UP000823775"/>
    </source>
</evidence>
<dbReference type="Proteomes" id="UP000823775">
    <property type="component" value="Unassembled WGS sequence"/>
</dbReference>
<evidence type="ECO:0000313" key="1">
    <source>
        <dbReference type="EMBL" id="MCD9638325.1"/>
    </source>
</evidence>
<protein>
    <submittedName>
        <fullName evidence="1">Uncharacterized protein</fullName>
    </submittedName>
</protein>
<name>A0ABS8UWX5_DATST</name>